<comment type="similarity">
    <text evidence="1 2">Belongs to the glycosyl hydrolase 12 (cellulase H) family.</text>
</comment>
<evidence type="ECO:0000256" key="2">
    <source>
        <dbReference type="RuleBase" id="RU361163"/>
    </source>
</evidence>
<dbReference type="InterPro" id="IPR013320">
    <property type="entry name" value="ConA-like_dom_sf"/>
</dbReference>
<dbReference type="AlphaFoldDB" id="A0A4Q4ZC83"/>
<dbReference type="OrthoDB" id="8885070at2"/>
<feature type="chain" id="PRO_5020770894" description="Glycosyl hydrolase family 12" evidence="3">
    <location>
        <begin position="32"/>
        <end position="243"/>
    </location>
</feature>
<dbReference type="RefSeq" id="WP_134718373.1">
    <property type="nucleotide sequence ID" value="NZ_SDKM01000020.1"/>
</dbReference>
<accession>A0A4Q4ZC83</accession>
<feature type="signal peptide" evidence="3">
    <location>
        <begin position="1"/>
        <end position="31"/>
    </location>
</feature>
<evidence type="ECO:0000313" key="5">
    <source>
        <dbReference type="Proteomes" id="UP000295198"/>
    </source>
</evidence>
<sequence>MNLSRRLKLVLATLLLPVFAMPLLTASPADALACSNPRVLSGSNAMWKNGGYWIHNNEWNRNIPETIRACSYRDWHVTATANNRDGSGEVKTYPNVHKDFPRDPRVTSLRTIRSHFAARGPRVGIYNIAYDIWLNDMDYEVMIWTENYRQVPSGRVVARGLKFNNRTWRVFATSGNRAITFLPNAKVTSGDMRIGARLKWLRQRGMLPATAKLNQICFGVEVVSTGGNPARFTFDNFDVRVTR</sequence>
<name>A0A4Q4ZC83_9ACTN</name>
<evidence type="ECO:0008006" key="6">
    <source>
        <dbReference type="Google" id="ProtNLM"/>
    </source>
</evidence>
<dbReference type="Proteomes" id="UP000295198">
    <property type="component" value="Unassembled WGS sequence"/>
</dbReference>
<dbReference type="InterPro" id="IPR002594">
    <property type="entry name" value="GH12"/>
</dbReference>
<dbReference type="Pfam" id="PF01670">
    <property type="entry name" value="Glyco_hydro_12"/>
    <property type="match status" value="1"/>
</dbReference>
<evidence type="ECO:0000256" key="1">
    <source>
        <dbReference type="ARBA" id="ARBA00005519"/>
    </source>
</evidence>
<keyword evidence="2" id="KW-0119">Carbohydrate metabolism</keyword>
<keyword evidence="2" id="KW-0624">Polysaccharide degradation</keyword>
<dbReference type="EMBL" id="SDKM01000020">
    <property type="protein sequence ID" value="RYP84906.1"/>
    <property type="molecule type" value="Genomic_DNA"/>
</dbReference>
<protein>
    <recommendedName>
        <fullName evidence="6">Glycosyl hydrolase family 12</fullName>
    </recommendedName>
</protein>
<dbReference type="InterPro" id="IPR013319">
    <property type="entry name" value="GH11/12"/>
</dbReference>
<proteinExistence type="inferred from homology"/>
<dbReference type="GO" id="GO:0008810">
    <property type="term" value="F:cellulase activity"/>
    <property type="evidence" value="ECO:0007669"/>
    <property type="project" value="InterPro"/>
</dbReference>
<dbReference type="SUPFAM" id="SSF49899">
    <property type="entry name" value="Concanavalin A-like lectins/glucanases"/>
    <property type="match status" value="1"/>
</dbReference>
<reference evidence="4 5" key="1">
    <citation type="submission" date="2019-01" db="EMBL/GenBank/DDBJ databases">
        <title>Nocardioides guangzhouensis sp. nov., an actinobacterium isolated from soil.</title>
        <authorList>
            <person name="Fu Y."/>
            <person name="Cai Y."/>
            <person name="Lin Z."/>
            <person name="Chen P."/>
        </authorList>
    </citation>
    <scope>NUCLEOTIDE SEQUENCE [LARGE SCALE GENOMIC DNA]</scope>
    <source>
        <strain evidence="4 5">130</strain>
    </source>
</reference>
<keyword evidence="2" id="KW-0378">Hydrolase</keyword>
<dbReference type="Gene3D" id="2.60.120.180">
    <property type="match status" value="1"/>
</dbReference>
<evidence type="ECO:0000313" key="4">
    <source>
        <dbReference type="EMBL" id="RYP84906.1"/>
    </source>
</evidence>
<dbReference type="GO" id="GO:0000272">
    <property type="term" value="P:polysaccharide catabolic process"/>
    <property type="evidence" value="ECO:0007669"/>
    <property type="project" value="UniProtKB-KW"/>
</dbReference>
<keyword evidence="3" id="KW-0732">Signal</keyword>
<comment type="caution">
    <text evidence="4">The sequence shown here is derived from an EMBL/GenBank/DDBJ whole genome shotgun (WGS) entry which is preliminary data.</text>
</comment>
<organism evidence="4 5">
    <name type="scientific">Nocardioides guangzhouensis</name>
    <dbReference type="NCBI Taxonomy" id="2497878"/>
    <lineage>
        <taxon>Bacteria</taxon>
        <taxon>Bacillati</taxon>
        <taxon>Actinomycetota</taxon>
        <taxon>Actinomycetes</taxon>
        <taxon>Propionibacteriales</taxon>
        <taxon>Nocardioidaceae</taxon>
        <taxon>Nocardioides</taxon>
    </lineage>
</organism>
<keyword evidence="5" id="KW-1185">Reference proteome</keyword>
<gene>
    <name evidence="4" type="ORF">EKO23_14145</name>
</gene>
<dbReference type="PANTHER" id="PTHR34002:SF9">
    <property type="entry name" value="XYLOGLUCAN-SPECIFIC ENDO-BETA-1,4-GLUCANASE A"/>
    <property type="match status" value="1"/>
</dbReference>
<evidence type="ECO:0000256" key="3">
    <source>
        <dbReference type="SAM" id="SignalP"/>
    </source>
</evidence>
<keyword evidence="2" id="KW-0326">Glycosidase</keyword>
<dbReference type="PANTHER" id="PTHR34002">
    <property type="entry name" value="BLR1656 PROTEIN"/>
    <property type="match status" value="1"/>
</dbReference>